<proteinExistence type="inferred from homology"/>
<protein>
    <recommendedName>
        <fullName evidence="1 7">Transcriptional regulator MraZ</fullName>
    </recommendedName>
</protein>
<dbReference type="RefSeq" id="WP_115935529.1">
    <property type="nucleotide sequence ID" value="NZ_QRDW01000001.1"/>
</dbReference>
<dbReference type="Gene3D" id="3.40.1550.20">
    <property type="entry name" value="Transcriptional regulator MraZ domain"/>
    <property type="match status" value="1"/>
</dbReference>
<reference evidence="9 10" key="1">
    <citation type="submission" date="2018-07" db="EMBL/GenBank/DDBJ databases">
        <title>Genomic Encyclopedia of Type Strains, Phase III (KMG-III): the genomes of soil and plant-associated and newly described type strains.</title>
        <authorList>
            <person name="Whitman W."/>
        </authorList>
    </citation>
    <scope>NUCLEOTIDE SEQUENCE [LARGE SCALE GENOMIC DNA]</scope>
    <source>
        <strain evidence="9 10">CECT 8488</strain>
    </source>
</reference>
<organism evidence="9 10">
    <name type="scientific">Aestuariispira insulae</name>
    <dbReference type="NCBI Taxonomy" id="1461337"/>
    <lineage>
        <taxon>Bacteria</taxon>
        <taxon>Pseudomonadati</taxon>
        <taxon>Pseudomonadota</taxon>
        <taxon>Alphaproteobacteria</taxon>
        <taxon>Rhodospirillales</taxon>
        <taxon>Kiloniellaceae</taxon>
        <taxon>Aestuariispira</taxon>
    </lineage>
</organism>
<name>A0A3D9HXG5_9PROT</name>
<dbReference type="EMBL" id="QRDW01000001">
    <property type="protein sequence ID" value="RED54105.1"/>
    <property type="molecule type" value="Genomic_DNA"/>
</dbReference>
<dbReference type="InterPro" id="IPR007159">
    <property type="entry name" value="SpoVT-AbrB_dom"/>
</dbReference>
<dbReference type="CDD" id="cd16320">
    <property type="entry name" value="MraZ_N"/>
    <property type="match status" value="1"/>
</dbReference>
<feature type="domain" description="SpoVT-AbrB" evidence="8">
    <location>
        <begin position="83"/>
        <end position="126"/>
    </location>
</feature>
<keyword evidence="4 7" id="KW-0805">Transcription regulation</keyword>
<evidence type="ECO:0000256" key="3">
    <source>
        <dbReference type="ARBA" id="ARBA00022737"/>
    </source>
</evidence>
<evidence type="ECO:0000313" key="10">
    <source>
        <dbReference type="Proteomes" id="UP000256845"/>
    </source>
</evidence>
<comment type="subcellular location">
    <subcellularLocation>
        <location evidence="7">Cytoplasm</location>
        <location evidence="7">Nucleoid</location>
    </subcellularLocation>
</comment>
<dbReference type="GO" id="GO:0009295">
    <property type="term" value="C:nucleoid"/>
    <property type="evidence" value="ECO:0007669"/>
    <property type="project" value="UniProtKB-SubCell"/>
</dbReference>
<keyword evidence="3" id="KW-0677">Repeat</keyword>
<dbReference type="InterPro" id="IPR035644">
    <property type="entry name" value="MraZ_C"/>
</dbReference>
<dbReference type="GO" id="GO:2000143">
    <property type="term" value="P:negative regulation of DNA-templated transcription initiation"/>
    <property type="evidence" value="ECO:0007669"/>
    <property type="project" value="TreeGrafter"/>
</dbReference>
<evidence type="ECO:0000256" key="2">
    <source>
        <dbReference type="ARBA" id="ARBA00022490"/>
    </source>
</evidence>
<dbReference type="GO" id="GO:0005737">
    <property type="term" value="C:cytoplasm"/>
    <property type="evidence" value="ECO:0007669"/>
    <property type="project" value="UniProtKB-UniRule"/>
</dbReference>
<accession>A0A3D9HXG5</accession>
<dbReference type="Proteomes" id="UP000256845">
    <property type="component" value="Unassembled WGS sequence"/>
</dbReference>
<dbReference type="GO" id="GO:0003700">
    <property type="term" value="F:DNA-binding transcription factor activity"/>
    <property type="evidence" value="ECO:0007669"/>
    <property type="project" value="UniProtKB-UniRule"/>
</dbReference>
<dbReference type="Pfam" id="PF02381">
    <property type="entry name" value="MraZ"/>
    <property type="match status" value="2"/>
</dbReference>
<keyword evidence="10" id="KW-1185">Reference proteome</keyword>
<evidence type="ECO:0000256" key="6">
    <source>
        <dbReference type="ARBA" id="ARBA00023163"/>
    </source>
</evidence>
<dbReference type="HAMAP" id="MF_01008">
    <property type="entry name" value="MraZ"/>
    <property type="match status" value="1"/>
</dbReference>
<evidence type="ECO:0000256" key="7">
    <source>
        <dbReference type="HAMAP-Rule" id="MF_01008"/>
    </source>
</evidence>
<dbReference type="PANTHER" id="PTHR34701:SF1">
    <property type="entry name" value="TRANSCRIPTIONAL REGULATOR MRAZ"/>
    <property type="match status" value="1"/>
</dbReference>
<evidence type="ECO:0000256" key="5">
    <source>
        <dbReference type="ARBA" id="ARBA00023125"/>
    </source>
</evidence>
<evidence type="ECO:0000256" key="4">
    <source>
        <dbReference type="ARBA" id="ARBA00023015"/>
    </source>
</evidence>
<dbReference type="OrthoDB" id="9807753at2"/>
<dbReference type="InterPro" id="IPR020603">
    <property type="entry name" value="MraZ_dom"/>
</dbReference>
<keyword evidence="5 7" id="KW-0238">DNA-binding</keyword>
<gene>
    <name evidence="7" type="primary">mraZ</name>
    <name evidence="9" type="ORF">DFP90_101908</name>
</gene>
<dbReference type="PROSITE" id="PS51740">
    <property type="entry name" value="SPOVT_ABRB"/>
    <property type="match status" value="2"/>
</dbReference>
<sequence>MALFTGTFENKVDQKGRVSLPADYRDLLSDNGNRSFYIFPSPNADCLEACDETFMQRVADSIEEQAAMFSEEEQGLSYIISNARRVSYDSTGRFVLPAEFADYAGISNLAVFVGMAARFQIWQPDAHKASLPDRRNQARGLTLKLKRPGADQ</sequence>
<dbReference type="CDD" id="cd16321">
    <property type="entry name" value="MraZ_C"/>
    <property type="match status" value="1"/>
</dbReference>
<dbReference type="InterPro" id="IPR038619">
    <property type="entry name" value="MraZ_sf"/>
</dbReference>
<keyword evidence="2 7" id="KW-0963">Cytoplasm</keyword>
<keyword evidence="6 7" id="KW-0804">Transcription</keyword>
<dbReference type="AlphaFoldDB" id="A0A3D9HXG5"/>
<dbReference type="InterPro" id="IPR037914">
    <property type="entry name" value="SpoVT-AbrB_sf"/>
</dbReference>
<evidence type="ECO:0000256" key="1">
    <source>
        <dbReference type="ARBA" id="ARBA00013860"/>
    </source>
</evidence>
<dbReference type="GO" id="GO:0000976">
    <property type="term" value="F:transcription cis-regulatory region binding"/>
    <property type="evidence" value="ECO:0007669"/>
    <property type="project" value="TreeGrafter"/>
</dbReference>
<feature type="domain" description="SpoVT-AbrB" evidence="8">
    <location>
        <begin position="7"/>
        <end position="54"/>
    </location>
</feature>
<dbReference type="InterPro" id="IPR003444">
    <property type="entry name" value="MraZ"/>
</dbReference>
<dbReference type="PANTHER" id="PTHR34701">
    <property type="entry name" value="TRANSCRIPTIONAL REGULATOR MRAZ"/>
    <property type="match status" value="1"/>
</dbReference>
<dbReference type="SUPFAM" id="SSF89447">
    <property type="entry name" value="AbrB/MazE/MraZ-like"/>
    <property type="match status" value="1"/>
</dbReference>
<evidence type="ECO:0000259" key="8">
    <source>
        <dbReference type="PROSITE" id="PS51740"/>
    </source>
</evidence>
<evidence type="ECO:0000313" key="9">
    <source>
        <dbReference type="EMBL" id="RED54105.1"/>
    </source>
</evidence>
<dbReference type="InterPro" id="IPR035642">
    <property type="entry name" value="MraZ_N"/>
</dbReference>
<comment type="caution">
    <text evidence="9">The sequence shown here is derived from an EMBL/GenBank/DDBJ whole genome shotgun (WGS) entry which is preliminary data.</text>
</comment>
<comment type="similarity">
    <text evidence="7">Belongs to the MraZ family.</text>
</comment>
<comment type="subunit">
    <text evidence="7">Forms oligomers.</text>
</comment>